<protein>
    <submittedName>
        <fullName evidence="1">Uncharacterized protein</fullName>
    </submittedName>
</protein>
<reference evidence="1" key="1">
    <citation type="submission" date="2022-09" db="EMBL/GenBank/DDBJ databases">
        <title>Intensive care unit water sources are persistently colonized with multi-drug resistant bacteria and are the site of extensive horizontal gene transfer of antibiotic resistance genes.</title>
        <authorList>
            <person name="Diorio-Toth L."/>
        </authorList>
    </citation>
    <scope>NUCLEOTIDE SEQUENCE</scope>
    <source>
        <strain evidence="1">GD03863</strain>
    </source>
</reference>
<sequence>MNDDVMRLSDLLSAYARYHAVTLPEAAFGLYELMDEAFLSYLGRFEELLPEQLFWVGRVGSPEPSPKGYVLDHQGLLKYFKGLCEPSTGADNQFISCFCHSDYSNTTVPASVVYFSRKAFIDWIQAASTKLPEFLSSEDLENNPYKPNEENIKAFQGKELVSIRGLARGLIEIIVELDRAHRGLSKKTNPEAILRAASQLDLNKKPSKWRAALADLANAAEIEDFRGNRRTLEKYVGD</sequence>
<gene>
    <name evidence="1" type="ORF">N5D41_23445</name>
</gene>
<organism evidence="1 2">
    <name type="scientific">Ectopseudomonas toyotomiensis</name>
    <dbReference type="NCBI Taxonomy" id="554344"/>
    <lineage>
        <taxon>Bacteria</taxon>
        <taxon>Pseudomonadati</taxon>
        <taxon>Pseudomonadota</taxon>
        <taxon>Gammaproteobacteria</taxon>
        <taxon>Pseudomonadales</taxon>
        <taxon>Pseudomonadaceae</taxon>
        <taxon>Ectopseudomonas</taxon>
    </lineage>
</organism>
<dbReference type="EMBL" id="JAOCDH010000041">
    <property type="protein sequence ID" value="MDH0704435.1"/>
    <property type="molecule type" value="Genomic_DNA"/>
</dbReference>
<evidence type="ECO:0000313" key="2">
    <source>
        <dbReference type="Proteomes" id="UP001161137"/>
    </source>
</evidence>
<name>A0AA42IRY1_9GAMM</name>
<comment type="caution">
    <text evidence="1">The sequence shown here is derived from an EMBL/GenBank/DDBJ whole genome shotgun (WGS) entry which is preliminary data.</text>
</comment>
<dbReference type="RefSeq" id="WP_279837836.1">
    <property type="nucleotide sequence ID" value="NZ_JAOCDH010000041.1"/>
</dbReference>
<dbReference type="Proteomes" id="UP001161137">
    <property type="component" value="Unassembled WGS sequence"/>
</dbReference>
<dbReference type="AlphaFoldDB" id="A0AA42IRY1"/>
<accession>A0AA42IRY1</accession>
<proteinExistence type="predicted"/>
<evidence type="ECO:0000313" key="1">
    <source>
        <dbReference type="EMBL" id="MDH0704435.1"/>
    </source>
</evidence>